<dbReference type="Gene3D" id="3.40.1170.60">
    <property type="match status" value="1"/>
</dbReference>
<feature type="domain" description="DNA polymerase Y-family little finger" evidence="8">
    <location>
        <begin position="254"/>
        <end position="357"/>
    </location>
</feature>
<dbReference type="RefSeq" id="WP_320508638.1">
    <property type="nucleotide sequence ID" value="NZ_JAXCLW010000002.1"/>
</dbReference>
<evidence type="ECO:0000256" key="6">
    <source>
        <dbReference type="ARBA" id="ARBA00049244"/>
    </source>
</evidence>
<dbReference type="PANTHER" id="PTHR35369">
    <property type="entry name" value="BLR3025 PROTEIN-RELATED"/>
    <property type="match status" value="1"/>
</dbReference>
<comment type="function">
    <text evidence="5">Poorly processive, error-prone DNA polymerase involved in untargeted mutagenesis. Copies undamaged DNA at stalled replication forks, which arise in vivo from mismatched or misaligned primer ends. These misaligned primers can be extended by PolIV. Exhibits no 3'-5' exonuclease (proofreading) activity. May be involved in translesional synthesis, in conjunction with the beta clamp from PolIII.</text>
</comment>
<dbReference type="Proteomes" id="UP001279642">
    <property type="component" value="Unassembled WGS sequence"/>
</dbReference>
<evidence type="ECO:0000256" key="3">
    <source>
        <dbReference type="ARBA" id="ARBA00012417"/>
    </source>
</evidence>
<keyword evidence="10" id="KW-1185">Reference proteome</keyword>
<evidence type="ECO:0000256" key="2">
    <source>
        <dbReference type="ARBA" id="ARBA00011245"/>
    </source>
</evidence>
<dbReference type="Pfam" id="PF11799">
    <property type="entry name" value="IMS_C"/>
    <property type="match status" value="1"/>
</dbReference>
<dbReference type="InterPro" id="IPR043502">
    <property type="entry name" value="DNA/RNA_pol_sf"/>
</dbReference>
<gene>
    <name evidence="9" type="ORF">SMD27_07190</name>
</gene>
<organism evidence="9 10">
    <name type="scientific">Dongia soli</name>
    <dbReference type="NCBI Taxonomy" id="600628"/>
    <lineage>
        <taxon>Bacteria</taxon>
        <taxon>Pseudomonadati</taxon>
        <taxon>Pseudomonadota</taxon>
        <taxon>Alphaproteobacteria</taxon>
        <taxon>Rhodospirillales</taxon>
        <taxon>Dongiaceae</taxon>
        <taxon>Dongia</taxon>
    </lineage>
</organism>
<dbReference type="PANTHER" id="PTHR35369:SF2">
    <property type="entry name" value="BLR3025 PROTEIN"/>
    <property type="match status" value="1"/>
</dbReference>
<comment type="subunit">
    <text evidence="2">Monomer.</text>
</comment>
<dbReference type="Gene3D" id="3.30.70.270">
    <property type="match status" value="1"/>
</dbReference>
<dbReference type="InterPro" id="IPR050356">
    <property type="entry name" value="SulA_CellDiv_inhibitor"/>
</dbReference>
<comment type="similarity">
    <text evidence="1">Belongs to the DNA polymerase type-Y family.</text>
</comment>
<evidence type="ECO:0000259" key="7">
    <source>
        <dbReference type="Pfam" id="PF00817"/>
    </source>
</evidence>
<protein>
    <recommendedName>
        <fullName evidence="3">DNA-directed DNA polymerase</fullName>
        <ecNumber evidence="3">2.7.7.7</ecNumber>
    </recommendedName>
</protein>
<proteinExistence type="inferred from homology"/>
<evidence type="ECO:0000256" key="5">
    <source>
        <dbReference type="ARBA" id="ARBA00025589"/>
    </source>
</evidence>
<keyword evidence="4" id="KW-0227">DNA damage</keyword>
<evidence type="ECO:0000256" key="4">
    <source>
        <dbReference type="ARBA" id="ARBA00022763"/>
    </source>
</evidence>
<reference evidence="9 10" key="1">
    <citation type="journal article" date="2016" name="Antonie Van Leeuwenhoek">
        <title>Dongia soli sp. nov., isolated from soil from Dokdo, Korea.</title>
        <authorList>
            <person name="Kim D.U."/>
            <person name="Lee H."/>
            <person name="Kim H."/>
            <person name="Kim S.G."/>
            <person name="Ka J.O."/>
        </authorList>
    </citation>
    <scope>NUCLEOTIDE SEQUENCE [LARGE SCALE GENOMIC DNA]</scope>
    <source>
        <strain evidence="9 10">D78</strain>
    </source>
</reference>
<dbReference type="InterPro" id="IPR001126">
    <property type="entry name" value="UmuC"/>
</dbReference>
<dbReference type="EMBL" id="JAXCLW010000002">
    <property type="protein sequence ID" value="MDY0882621.1"/>
    <property type="molecule type" value="Genomic_DNA"/>
</dbReference>
<accession>A0ABU5E9T1</accession>
<dbReference type="Pfam" id="PF00817">
    <property type="entry name" value="IMS"/>
    <property type="match status" value="1"/>
</dbReference>
<comment type="catalytic activity">
    <reaction evidence="6">
        <text>DNA(n) + a 2'-deoxyribonucleoside 5'-triphosphate = DNA(n+1) + diphosphate</text>
        <dbReference type="Rhea" id="RHEA:22508"/>
        <dbReference type="Rhea" id="RHEA-COMP:17339"/>
        <dbReference type="Rhea" id="RHEA-COMP:17340"/>
        <dbReference type="ChEBI" id="CHEBI:33019"/>
        <dbReference type="ChEBI" id="CHEBI:61560"/>
        <dbReference type="ChEBI" id="CHEBI:173112"/>
        <dbReference type="EC" id="2.7.7.7"/>
    </reaction>
</comment>
<dbReference type="SUPFAM" id="SSF56672">
    <property type="entry name" value="DNA/RNA polymerases"/>
    <property type="match status" value="1"/>
</dbReference>
<comment type="caution">
    <text evidence="9">The sequence shown here is derived from an EMBL/GenBank/DDBJ whole genome shotgun (WGS) entry which is preliminary data.</text>
</comment>
<dbReference type="InterPro" id="IPR017961">
    <property type="entry name" value="DNA_pol_Y-fam_little_finger"/>
</dbReference>
<dbReference type="InterPro" id="IPR043128">
    <property type="entry name" value="Rev_trsase/Diguanyl_cyclase"/>
</dbReference>
<sequence length="530" mass="59570">MPRRYLSLWLPHWATDRWQLHQTRQKTIGQPAELQLKPHPAVAIASSGGRRLIMAANEAAMREQLTPGLSLADALARYPELVHFEADPADDTMALRRLAFWCQRFSPLVAVDGLDGVMIDITGCAHLWQGEDKLRQDLLVSLRRRGFVCRAGIADTIGGAWAVARFQERSPIVTAQEHKAALAALPVEGLRVDSAVAEGLKRLGLRSIGDLYPLPRAALAKRFGRLLIDRLDQALGDQPEPFNALLSPPAHRVSLTFAEPVGTPEDIDRAMHILAERLSQDLTEQGSGARRVRLSCYRLDHQTSEIGIGLSLPTATAKHLVDLLAKKLDRIDPGPGIEQIMLTAQRVEPLRQYQADLEKNRAGTQSAMVNTTLAPLIDRLANRLGPDRIFRLAAVESHIPERAVAKADPLSMTNKLNWNISGRIRPIRLLTYPEPVEVMAPVPDDPPIQFRWRHVLHRVLVAEGPERITDEWWRRIGITANQNAIQGHQSDNLRDYYRVEDTEGRRFWLYRAGLYDPDHAPRWFMHGLFA</sequence>
<dbReference type="EC" id="2.7.7.7" evidence="3"/>
<dbReference type="CDD" id="cd03468">
    <property type="entry name" value="PolY_like"/>
    <property type="match status" value="1"/>
</dbReference>
<evidence type="ECO:0000313" key="9">
    <source>
        <dbReference type="EMBL" id="MDY0882621.1"/>
    </source>
</evidence>
<evidence type="ECO:0000313" key="10">
    <source>
        <dbReference type="Proteomes" id="UP001279642"/>
    </source>
</evidence>
<name>A0ABU5E9T1_9PROT</name>
<evidence type="ECO:0000256" key="1">
    <source>
        <dbReference type="ARBA" id="ARBA00010945"/>
    </source>
</evidence>
<feature type="domain" description="UmuC" evidence="7">
    <location>
        <begin position="39"/>
        <end position="161"/>
    </location>
</feature>
<evidence type="ECO:0000259" key="8">
    <source>
        <dbReference type="Pfam" id="PF11799"/>
    </source>
</evidence>